<dbReference type="Gene3D" id="1.10.10.10">
    <property type="entry name" value="Winged helix-like DNA-binding domain superfamily/Winged helix DNA-binding domain"/>
    <property type="match status" value="1"/>
</dbReference>
<name>A0A1C3EMT5_9GAMM</name>
<dbReference type="Proteomes" id="UP000094936">
    <property type="component" value="Unassembled WGS sequence"/>
</dbReference>
<dbReference type="InterPro" id="IPR014284">
    <property type="entry name" value="RNA_pol_sigma-70_dom"/>
</dbReference>
<dbReference type="GO" id="GO:0006352">
    <property type="term" value="P:DNA-templated transcription initiation"/>
    <property type="evidence" value="ECO:0007669"/>
    <property type="project" value="InterPro"/>
</dbReference>
<sequence length="174" mass="20679">MFTLSEKKNNRRFSKPLLNSLYRYAFSLCHNEAQAFDLVQICCEKILRVKEAEKQTKKYMLSVIRNSFIDQCRKEQLEFKTHQDLFPAYDVSECAQIIESLDAIIIDQQHVSIIMDKVSHRERELLYLWAVEGLTFQEIAYLTDQPRGTLLSKLSRLKKRLTRQFSYLFERVSE</sequence>
<feature type="domain" description="RNA polymerase sigma-70 region 2" evidence="6">
    <location>
        <begin position="18"/>
        <end position="76"/>
    </location>
</feature>
<evidence type="ECO:0000256" key="3">
    <source>
        <dbReference type="ARBA" id="ARBA00023082"/>
    </source>
</evidence>
<dbReference type="PANTHER" id="PTHR43133:SF8">
    <property type="entry name" value="RNA POLYMERASE SIGMA FACTOR HI_1459-RELATED"/>
    <property type="match status" value="1"/>
</dbReference>
<evidence type="ECO:0000256" key="2">
    <source>
        <dbReference type="ARBA" id="ARBA00023015"/>
    </source>
</evidence>
<keyword evidence="8" id="KW-1185">Reference proteome</keyword>
<evidence type="ECO:0000259" key="6">
    <source>
        <dbReference type="Pfam" id="PF04542"/>
    </source>
</evidence>
<reference evidence="7 8" key="1">
    <citation type="submission" date="2016-05" db="EMBL/GenBank/DDBJ databases">
        <title>Genomic Taxonomy of the Vibrionaceae.</title>
        <authorList>
            <person name="Gomez-Gil B."/>
            <person name="Enciso-Ibarra J."/>
        </authorList>
    </citation>
    <scope>NUCLEOTIDE SEQUENCE [LARGE SCALE GENOMIC DNA]</scope>
    <source>
        <strain evidence="7 8">CAIM 1920</strain>
    </source>
</reference>
<keyword evidence="2" id="KW-0805">Transcription regulation</keyword>
<protein>
    <recommendedName>
        <fullName evidence="6">RNA polymerase sigma-70 region 2 domain-containing protein</fullName>
    </recommendedName>
</protein>
<dbReference type="InterPro" id="IPR013324">
    <property type="entry name" value="RNA_pol_sigma_r3/r4-like"/>
</dbReference>
<dbReference type="GO" id="GO:0016987">
    <property type="term" value="F:sigma factor activity"/>
    <property type="evidence" value="ECO:0007669"/>
    <property type="project" value="UniProtKB-KW"/>
</dbReference>
<dbReference type="SUPFAM" id="SSF88946">
    <property type="entry name" value="Sigma2 domain of RNA polymerase sigma factors"/>
    <property type="match status" value="1"/>
</dbReference>
<gene>
    <name evidence="7" type="ORF">A8L45_05995</name>
</gene>
<evidence type="ECO:0000313" key="8">
    <source>
        <dbReference type="Proteomes" id="UP000094936"/>
    </source>
</evidence>
<evidence type="ECO:0000256" key="4">
    <source>
        <dbReference type="ARBA" id="ARBA00023125"/>
    </source>
</evidence>
<dbReference type="RefSeq" id="WP_068900230.1">
    <property type="nucleotide sequence ID" value="NZ_JBHUIF010000015.1"/>
</dbReference>
<comment type="similarity">
    <text evidence="1">Belongs to the sigma-70 factor family. ECF subfamily.</text>
</comment>
<keyword evidence="3" id="KW-0731">Sigma factor</keyword>
<dbReference type="Pfam" id="PF04542">
    <property type="entry name" value="Sigma70_r2"/>
    <property type="match status" value="1"/>
</dbReference>
<accession>A0A1C3EMT5</accession>
<dbReference type="GO" id="GO:0003677">
    <property type="term" value="F:DNA binding"/>
    <property type="evidence" value="ECO:0007669"/>
    <property type="project" value="UniProtKB-KW"/>
</dbReference>
<comment type="caution">
    <text evidence="7">The sequence shown here is derived from an EMBL/GenBank/DDBJ whole genome shotgun (WGS) entry which is preliminary data.</text>
</comment>
<organism evidence="7 8">
    <name type="scientific">Veronia pacifica</name>
    <dbReference type="NCBI Taxonomy" id="1080227"/>
    <lineage>
        <taxon>Bacteria</taxon>
        <taxon>Pseudomonadati</taxon>
        <taxon>Pseudomonadota</taxon>
        <taxon>Gammaproteobacteria</taxon>
        <taxon>Vibrionales</taxon>
        <taxon>Vibrionaceae</taxon>
        <taxon>Veronia</taxon>
    </lineage>
</organism>
<dbReference type="InterPro" id="IPR007627">
    <property type="entry name" value="RNA_pol_sigma70_r2"/>
</dbReference>
<evidence type="ECO:0000256" key="1">
    <source>
        <dbReference type="ARBA" id="ARBA00010641"/>
    </source>
</evidence>
<dbReference type="Gene3D" id="1.10.1740.10">
    <property type="match status" value="1"/>
</dbReference>
<evidence type="ECO:0000313" key="7">
    <source>
        <dbReference type="EMBL" id="ODA34519.1"/>
    </source>
</evidence>
<evidence type="ECO:0000256" key="5">
    <source>
        <dbReference type="ARBA" id="ARBA00023163"/>
    </source>
</evidence>
<dbReference type="STRING" id="1080227.A8L45_05995"/>
<dbReference type="SUPFAM" id="SSF88659">
    <property type="entry name" value="Sigma3 and sigma4 domains of RNA polymerase sigma factors"/>
    <property type="match status" value="1"/>
</dbReference>
<dbReference type="InterPro" id="IPR039425">
    <property type="entry name" value="RNA_pol_sigma-70-like"/>
</dbReference>
<keyword evidence="5" id="KW-0804">Transcription</keyword>
<dbReference type="PANTHER" id="PTHR43133">
    <property type="entry name" value="RNA POLYMERASE ECF-TYPE SIGMA FACTO"/>
    <property type="match status" value="1"/>
</dbReference>
<dbReference type="OrthoDB" id="9797134at2"/>
<dbReference type="InterPro" id="IPR013325">
    <property type="entry name" value="RNA_pol_sigma_r2"/>
</dbReference>
<dbReference type="InterPro" id="IPR036388">
    <property type="entry name" value="WH-like_DNA-bd_sf"/>
</dbReference>
<proteinExistence type="inferred from homology"/>
<dbReference type="AlphaFoldDB" id="A0A1C3EMT5"/>
<dbReference type="EMBL" id="LYBM01000007">
    <property type="protein sequence ID" value="ODA34519.1"/>
    <property type="molecule type" value="Genomic_DNA"/>
</dbReference>
<dbReference type="NCBIfam" id="TIGR02937">
    <property type="entry name" value="sigma70-ECF"/>
    <property type="match status" value="1"/>
</dbReference>
<keyword evidence="4" id="KW-0238">DNA-binding</keyword>